<reference evidence="1 2" key="1">
    <citation type="submission" date="2018-06" db="EMBL/GenBank/DDBJ databases">
        <title>Comparative genomics reveals the genomic features of Rhizophagus irregularis, R. cerebriforme, R. diaphanum and Gigaspora rosea, and their symbiotic lifestyle signature.</title>
        <authorList>
            <person name="Morin E."/>
            <person name="San Clemente H."/>
            <person name="Chen E.C.H."/>
            <person name="De La Providencia I."/>
            <person name="Hainaut M."/>
            <person name="Kuo A."/>
            <person name="Kohler A."/>
            <person name="Murat C."/>
            <person name="Tang N."/>
            <person name="Roy S."/>
            <person name="Loubradou J."/>
            <person name="Henrissat B."/>
            <person name="Grigoriev I.V."/>
            <person name="Corradi N."/>
            <person name="Roux C."/>
            <person name="Martin F.M."/>
        </authorList>
    </citation>
    <scope>NUCLEOTIDE SEQUENCE [LARGE SCALE GENOMIC DNA]</scope>
    <source>
        <strain evidence="1 2">DAOM 194757</strain>
    </source>
</reference>
<dbReference type="InterPro" id="IPR015797">
    <property type="entry name" value="NUDIX_hydrolase-like_dom_sf"/>
</dbReference>
<evidence type="ECO:0000313" key="2">
    <source>
        <dbReference type="Proteomes" id="UP000266673"/>
    </source>
</evidence>
<evidence type="ECO:0000313" key="1">
    <source>
        <dbReference type="EMBL" id="RIB27730.1"/>
    </source>
</evidence>
<sequence length="220" mass="26155">MSIFNRDTTLPNNIVIIHYQAEKALHPYILLKEEIKEKAYYCVLISDKEPLQIIAYQGTPCIKINVYKNTNNQPFIRKYYYTIALFDNLLEDKIAIKIDIWHKYIYIKGKVQPVCYNRCKLYLNNPKAKEYRRLYHQRKSTKKKIQKLEKFIQENPDHSKKTYKNDARNQEKVNVYTDSYGIETLETEEDAALRETLEELGISLNEANYRRSRVNSAITT</sequence>
<evidence type="ECO:0008006" key="3">
    <source>
        <dbReference type="Google" id="ProtNLM"/>
    </source>
</evidence>
<dbReference type="AlphaFoldDB" id="A0A397VZ10"/>
<name>A0A397VZ10_9GLOM</name>
<keyword evidence="2" id="KW-1185">Reference proteome</keyword>
<proteinExistence type="predicted"/>
<organism evidence="1 2">
    <name type="scientific">Gigaspora rosea</name>
    <dbReference type="NCBI Taxonomy" id="44941"/>
    <lineage>
        <taxon>Eukaryota</taxon>
        <taxon>Fungi</taxon>
        <taxon>Fungi incertae sedis</taxon>
        <taxon>Mucoromycota</taxon>
        <taxon>Glomeromycotina</taxon>
        <taxon>Glomeromycetes</taxon>
        <taxon>Diversisporales</taxon>
        <taxon>Gigasporaceae</taxon>
        <taxon>Gigaspora</taxon>
    </lineage>
</organism>
<gene>
    <name evidence="1" type="ORF">C2G38_2159791</name>
</gene>
<dbReference type="OrthoDB" id="10005910at2759"/>
<dbReference type="Proteomes" id="UP000266673">
    <property type="component" value="Unassembled WGS sequence"/>
</dbReference>
<protein>
    <recommendedName>
        <fullName evidence="3">Nudix hydrolase domain-containing protein</fullName>
    </recommendedName>
</protein>
<comment type="caution">
    <text evidence="1">The sequence shown here is derived from an EMBL/GenBank/DDBJ whole genome shotgun (WGS) entry which is preliminary data.</text>
</comment>
<dbReference type="SUPFAM" id="SSF55811">
    <property type="entry name" value="Nudix"/>
    <property type="match status" value="1"/>
</dbReference>
<dbReference type="EMBL" id="QKWP01000089">
    <property type="protein sequence ID" value="RIB27730.1"/>
    <property type="molecule type" value="Genomic_DNA"/>
</dbReference>
<accession>A0A397VZ10</accession>